<feature type="compositionally biased region" description="Basic residues" evidence="1">
    <location>
        <begin position="20"/>
        <end position="38"/>
    </location>
</feature>
<dbReference type="GO" id="GO:0042981">
    <property type="term" value="P:regulation of apoptotic process"/>
    <property type="evidence" value="ECO:0007669"/>
    <property type="project" value="InterPro"/>
</dbReference>
<dbReference type="AlphaFoldDB" id="A0A2B4SPF7"/>
<feature type="region of interest" description="Disordered" evidence="1">
    <location>
        <begin position="1"/>
        <end position="65"/>
    </location>
</feature>
<dbReference type="PANTHER" id="PTHR14740:SF3">
    <property type="entry name" value="CASPASE ACTIVITY AND APOPTOSIS INHIBITOR 1"/>
    <property type="match status" value="1"/>
</dbReference>
<protein>
    <submittedName>
        <fullName evidence="2">Caspase activity and apoptosis inhibitor 1</fullName>
    </submittedName>
</protein>
<reference evidence="3" key="1">
    <citation type="journal article" date="2017" name="bioRxiv">
        <title>Comparative analysis of the genomes of Stylophora pistillata and Acropora digitifera provides evidence for extensive differences between species of corals.</title>
        <authorList>
            <person name="Voolstra C.R."/>
            <person name="Li Y."/>
            <person name="Liew Y.J."/>
            <person name="Baumgarten S."/>
            <person name="Zoccola D."/>
            <person name="Flot J.-F."/>
            <person name="Tambutte S."/>
            <person name="Allemand D."/>
            <person name="Aranda M."/>
        </authorList>
    </citation>
    <scope>NUCLEOTIDE SEQUENCE [LARGE SCALE GENOMIC DNA]</scope>
</reference>
<accession>A0A2B4SPF7</accession>
<feature type="compositionally biased region" description="Basic and acidic residues" evidence="1">
    <location>
        <begin position="144"/>
        <end position="164"/>
    </location>
</feature>
<dbReference type="InterPro" id="IPR038991">
    <property type="entry name" value="CAAP1"/>
</dbReference>
<comment type="caution">
    <text evidence="2">The sequence shown here is derived from an EMBL/GenBank/DDBJ whole genome shotgun (WGS) entry which is preliminary data.</text>
</comment>
<dbReference type="PANTHER" id="PTHR14740">
    <property type="entry name" value="CASPASE ACTIVITY AND APOPTOSIS INHIBITOR 1"/>
    <property type="match status" value="1"/>
</dbReference>
<dbReference type="Proteomes" id="UP000225706">
    <property type="component" value="Unassembled WGS sequence"/>
</dbReference>
<name>A0A2B4SPF7_STYPI</name>
<sequence length="257" mass="29628">MERKAVSPDSSTHLAEKNKKSAKRKHKHRERKKSKKSKSSSPSQDIENDDINTGSTENNKASASNERIKHLTEFLDDRKALHTQLFSIIPKKEVKEMMPDILKKLSFKEVKKLCAEQLESLSKTQLKIIVTGQEMASSEDESMDKEGGVDKTQLRKQNMNEESKRVKRKISKSIREGKEEEKKEKDMIIFEEMITIPNQEEIDELVEGNNTAQQQATEDTSHSTEGTLDEEAELRELEFRARALESLVRARERQMRT</sequence>
<feature type="compositionally biased region" description="Polar residues" evidence="1">
    <location>
        <begin position="51"/>
        <end position="65"/>
    </location>
</feature>
<dbReference type="EMBL" id="LSMT01000045">
    <property type="protein sequence ID" value="PFX30760.1"/>
    <property type="molecule type" value="Genomic_DNA"/>
</dbReference>
<dbReference type="STRING" id="50429.A0A2B4SPF7"/>
<feature type="region of interest" description="Disordered" evidence="1">
    <location>
        <begin position="133"/>
        <end position="183"/>
    </location>
</feature>
<keyword evidence="3" id="KW-1185">Reference proteome</keyword>
<dbReference type="OrthoDB" id="5988587at2759"/>
<organism evidence="2 3">
    <name type="scientific">Stylophora pistillata</name>
    <name type="common">Smooth cauliflower coral</name>
    <dbReference type="NCBI Taxonomy" id="50429"/>
    <lineage>
        <taxon>Eukaryota</taxon>
        <taxon>Metazoa</taxon>
        <taxon>Cnidaria</taxon>
        <taxon>Anthozoa</taxon>
        <taxon>Hexacorallia</taxon>
        <taxon>Scleractinia</taxon>
        <taxon>Astrocoeniina</taxon>
        <taxon>Pocilloporidae</taxon>
        <taxon>Stylophora</taxon>
    </lineage>
</organism>
<feature type="compositionally biased region" description="Polar residues" evidence="1">
    <location>
        <begin position="208"/>
        <end position="226"/>
    </location>
</feature>
<dbReference type="Pfam" id="PF15335">
    <property type="entry name" value="CAAP1"/>
    <property type="match status" value="1"/>
</dbReference>
<proteinExistence type="predicted"/>
<evidence type="ECO:0000256" key="1">
    <source>
        <dbReference type="SAM" id="MobiDB-lite"/>
    </source>
</evidence>
<evidence type="ECO:0000313" key="3">
    <source>
        <dbReference type="Proteomes" id="UP000225706"/>
    </source>
</evidence>
<evidence type="ECO:0000313" key="2">
    <source>
        <dbReference type="EMBL" id="PFX30760.1"/>
    </source>
</evidence>
<feature type="region of interest" description="Disordered" evidence="1">
    <location>
        <begin position="200"/>
        <end position="230"/>
    </location>
</feature>
<feature type="compositionally biased region" description="Basic and acidic residues" evidence="1">
    <location>
        <begin position="173"/>
        <end position="183"/>
    </location>
</feature>
<gene>
    <name evidence="2" type="primary">CAAP1</name>
    <name evidence="2" type="ORF">AWC38_SpisGene4381</name>
</gene>